<reference evidence="3" key="1">
    <citation type="journal article" date="2013" name="Proc. Natl. Acad. Sci. U.S.A.">
        <title>Improving the coverage of the cyanobacterial phylum using diversity-driven genome sequencing.</title>
        <authorList>
            <person name="Shih P.M."/>
            <person name="Wu D."/>
            <person name="Latifi A."/>
            <person name="Axen S.D."/>
            <person name="Fewer D.P."/>
            <person name="Talla E."/>
            <person name="Calteau A."/>
            <person name="Cai F."/>
            <person name="Tandeau de Marsac N."/>
            <person name="Rippka R."/>
            <person name="Herdman M."/>
            <person name="Sivonen K."/>
            <person name="Coursin T."/>
            <person name="Laurent T."/>
            <person name="Goodwin L."/>
            <person name="Nolan M."/>
            <person name="Davenport K.W."/>
            <person name="Han C.S."/>
            <person name="Rubin E.M."/>
            <person name="Eisen J.A."/>
            <person name="Woyke T."/>
            <person name="Gugger M."/>
            <person name="Kerfeld C.A."/>
        </authorList>
    </citation>
    <scope>NUCLEOTIDE SEQUENCE [LARGE SCALE GENOMIC DNA]</scope>
    <source>
        <strain evidence="3">ATCC 27899 / PCC 7122</strain>
    </source>
</reference>
<dbReference type="Proteomes" id="UP000010474">
    <property type="component" value="Chromosome"/>
</dbReference>
<dbReference type="OrthoDB" id="485135at2"/>
<dbReference type="KEGG" id="acy:Anacy_3838"/>
<accession>K9ZJ50</accession>
<dbReference type="STRING" id="272123.Anacy_3838"/>
<name>K9ZJ50_ANACC</name>
<dbReference type="PATRIC" id="fig|272123.3.peg.4170"/>
<protein>
    <recommendedName>
        <fullName evidence="1">Type I restriction enzyme R protein N-terminal domain-containing protein</fullName>
    </recommendedName>
</protein>
<dbReference type="Gene3D" id="3.90.1570.50">
    <property type="match status" value="1"/>
</dbReference>
<evidence type="ECO:0000259" key="1">
    <source>
        <dbReference type="Pfam" id="PF13588"/>
    </source>
</evidence>
<dbReference type="Pfam" id="PF13588">
    <property type="entry name" value="HSDR_N_2"/>
    <property type="match status" value="1"/>
</dbReference>
<proteinExistence type="predicted"/>
<evidence type="ECO:0000313" key="3">
    <source>
        <dbReference type="Proteomes" id="UP000010474"/>
    </source>
</evidence>
<evidence type="ECO:0000313" key="2">
    <source>
        <dbReference type="EMBL" id="AFZ59216.1"/>
    </source>
</evidence>
<organism evidence="2 3">
    <name type="scientific">Anabaena cylindrica (strain ATCC 27899 / PCC 7122)</name>
    <dbReference type="NCBI Taxonomy" id="272123"/>
    <lineage>
        <taxon>Bacteria</taxon>
        <taxon>Bacillati</taxon>
        <taxon>Cyanobacteriota</taxon>
        <taxon>Cyanophyceae</taxon>
        <taxon>Nostocales</taxon>
        <taxon>Nostocaceae</taxon>
        <taxon>Anabaena</taxon>
    </lineage>
</organism>
<gene>
    <name evidence="2" type="ordered locus">Anacy_3838</name>
</gene>
<dbReference type="InterPro" id="IPR029464">
    <property type="entry name" value="HSDR_N"/>
</dbReference>
<dbReference type="HOGENOM" id="CLU_1119276_0_0_3"/>
<sequence length="260" mass="31189">MSLKNDPLLVTTKNMTNLRREIETKLNIYTKKYQEEYIKCLIRGIEIPIKVRPEELVRQLFLDFMINESGLFPDFINIKVEANNHDVEIYKKPKNDNFQPYQPPLMIIELKREDVNLYNHYNQIQRYLKKACCNIGILYNYHEIVAFTKKNENFEINNLKHLRDIQSLISKSNNNIDNDLLTVEKSQNGDFESFIYLIKKYGQYTTNRIIFQLKSEESSIVGYFFNIKNNRVYYDVCGKYDKKQRSFNYQDFEKLISITY</sequence>
<dbReference type="eggNOG" id="ENOG50329ET">
    <property type="taxonomic scope" value="Bacteria"/>
</dbReference>
<dbReference type="AlphaFoldDB" id="K9ZJ50"/>
<feature type="domain" description="Type I restriction enzyme R protein N-terminal" evidence="1">
    <location>
        <begin position="53"/>
        <end position="161"/>
    </location>
</feature>
<keyword evidence="3" id="KW-1185">Reference proteome</keyword>
<dbReference type="EMBL" id="CP003659">
    <property type="protein sequence ID" value="AFZ59216.1"/>
    <property type="molecule type" value="Genomic_DNA"/>
</dbReference>